<keyword evidence="3 4" id="KW-0687">Ribonucleoprotein</keyword>
<evidence type="ECO:0000313" key="7">
    <source>
        <dbReference type="EMBL" id="CAH8315196.1"/>
    </source>
</evidence>
<keyword evidence="8" id="KW-1185">Reference proteome</keyword>
<dbReference type="EMBL" id="CAKOAT010082599">
    <property type="protein sequence ID" value="CAH8315196.1"/>
    <property type="molecule type" value="Genomic_DNA"/>
</dbReference>
<feature type="domain" description="Large ribosomal subunit protein uL11 C-terminal" evidence="5">
    <location>
        <begin position="68"/>
        <end position="115"/>
    </location>
</feature>
<dbReference type="SUPFAM" id="SSF54747">
    <property type="entry name" value="Ribosomal L11/L12e N-terminal domain"/>
    <property type="match status" value="1"/>
</dbReference>
<evidence type="ECO:0000256" key="2">
    <source>
        <dbReference type="ARBA" id="ARBA00022980"/>
    </source>
</evidence>
<evidence type="ECO:0000256" key="4">
    <source>
        <dbReference type="RuleBase" id="RU003978"/>
    </source>
</evidence>
<evidence type="ECO:0000256" key="1">
    <source>
        <dbReference type="ARBA" id="ARBA00010537"/>
    </source>
</evidence>
<dbReference type="Proteomes" id="UP001642260">
    <property type="component" value="Unassembled WGS sequence"/>
</dbReference>
<dbReference type="PANTHER" id="PTHR11661">
    <property type="entry name" value="60S RIBOSOMAL PROTEIN L12"/>
    <property type="match status" value="1"/>
</dbReference>
<dbReference type="PANTHER" id="PTHR11661:SF46">
    <property type="entry name" value="LARGE RIBOSOMAL SUBUNIT PROTEIN UL11Y-RELATED"/>
    <property type="match status" value="1"/>
</dbReference>
<sequence length="159" mass="18228">MYYKKKNFAHSSTYPRRKAYLAPKIGPLGLAPKKIGEDIAKETAKEWKGLRLTVKLTVRNRQAKVPVVPSAAALVIKALKEPERDRKKVKNTKHNRNISFDDMVEITRIMRPKSIAKERDCEGDFGLRKPHSTMKYSGRKMLALKKERASDFLDAFLKS</sequence>
<protein>
    <submittedName>
        <fullName evidence="7">Uncharacterized protein</fullName>
    </submittedName>
</protein>
<dbReference type="InterPro" id="IPR020784">
    <property type="entry name" value="Ribosomal_uL11_N"/>
</dbReference>
<proteinExistence type="inferred from homology"/>
<evidence type="ECO:0000259" key="6">
    <source>
        <dbReference type="Pfam" id="PF03946"/>
    </source>
</evidence>
<comment type="caution">
    <text evidence="7">The sequence shown here is derived from an EMBL/GenBank/DDBJ whole genome shotgun (WGS) entry which is preliminary data.</text>
</comment>
<dbReference type="GO" id="GO:1990904">
    <property type="term" value="C:ribonucleoprotein complex"/>
    <property type="evidence" value="ECO:0007669"/>
    <property type="project" value="UniProtKB-KW"/>
</dbReference>
<dbReference type="Pfam" id="PF03946">
    <property type="entry name" value="Ribosomal_L11_N"/>
    <property type="match status" value="1"/>
</dbReference>
<name>A0ABC8J6M7_ERUVS</name>
<evidence type="ECO:0000259" key="5">
    <source>
        <dbReference type="Pfam" id="PF00298"/>
    </source>
</evidence>
<keyword evidence="2 4" id="KW-0689">Ribosomal protein</keyword>
<dbReference type="InterPro" id="IPR020783">
    <property type="entry name" value="Ribosomal_uL11_C"/>
</dbReference>
<evidence type="ECO:0000256" key="3">
    <source>
        <dbReference type="ARBA" id="ARBA00023274"/>
    </source>
</evidence>
<dbReference type="AlphaFoldDB" id="A0ABC8J6M7"/>
<dbReference type="Pfam" id="PF00298">
    <property type="entry name" value="Ribosomal_L11"/>
    <property type="match status" value="1"/>
</dbReference>
<dbReference type="InterPro" id="IPR036769">
    <property type="entry name" value="Ribosomal_uL11_C_sf"/>
</dbReference>
<gene>
    <name evidence="7" type="ORF">ERUC_LOCUS7356</name>
</gene>
<dbReference type="GO" id="GO:0005840">
    <property type="term" value="C:ribosome"/>
    <property type="evidence" value="ECO:0007669"/>
    <property type="project" value="UniProtKB-KW"/>
</dbReference>
<evidence type="ECO:0000313" key="8">
    <source>
        <dbReference type="Proteomes" id="UP001642260"/>
    </source>
</evidence>
<feature type="domain" description="Large ribosomal subunit protein uL11 N-terminal" evidence="6">
    <location>
        <begin position="21"/>
        <end position="63"/>
    </location>
</feature>
<dbReference type="InterPro" id="IPR000911">
    <property type="entry name" value="Ribosomal_uL11"/>
</dbReference>
<accession>A0ABC8J6M7</accession>
<dbReference type="SMART" id="SM00649">
    <property type="entry name" value="RL11"/>
    <property type="match status" value="1"/>
</dbReference>
<dbReference type="Gene3D" id="1.10.10.250">
    <property type="entry name" value="Ribosomal protein L11, C-terminal domain"/>
    <property type="match status" value="1"/>
</dbReference>
<reference evidence="7 8" key="1">
    <citation type="submission" date="2022-03" db="EMBL/GenBank/DDBJ databases">
        <authorList>
            <person name="Macdonald S."/>
            <person name="Ahmed S."/>
            <person name="Newling K."/>
        </authorList>
    </citation>
    <scope>NUCLEOTIDE SEQUENCE [LARGE SCALE GENOMIC DNA]</scope>
</reference>
<dbReference type="Gene3D" id="3.30.1550.10">
    <property type="entry name" value="Ribosomal protein L11/L12, N-terminal domain"/>
    <property type="match status" value="1"/>
</dbReference>
<organism evidence="7 8">
    <name type="scientific">Eruca vesicaria subsp. sativa</name>
    <name type="common">Garden rocket</name>
    <name type="synonym">Eruca sativa</name>
    <dbReference type="NCBI Taxonomy" id="29727"/>
    <lineage>
        <taxon>Eukaryota</taxon>
        <taxon>Viridiplantae</taxon>
        <taxon>Streptophyta</taxon>
        <taxon>Embryophyta</taxon>
        <taxon>Tracheophyta</taxon>
        <taxon>Spermatophyta</taxon>
        <taxon>Magnoliopsida</taxon>
        <taxon>eudicotyledons</taxon>
        <taxon>Gunneridae</taxon>
        <taxon>Pentapetalae</taxon>
        <taxon>rosids</taxon>
        <taxon>malvids</taxon>
        <taxon>Brassicales</taxon>
        <taxon>Brassicaceae</taxon>
        <taxon>Brassiceae</taxon>
        <taxon>Eruca</taxon>
    </lineage>
</organism>
<comment type="similarity">
    <text evidence="1 4">Belongs to the universal ribosomal protein uL11 family.</text>
</comment>
<dbReference type="SUPFAM" id="SSF46906">
    <property type="entry name" value="Ribosomal protein L11, C-terminal domain"/>
    <property type="match status" value="1"/>
</dbReference>
<dbReference type="InterPro" id="IPR036796">
    <property type="entry name" value="Ribosomal_uL11_N_sf"/>
</dbReference>